<dbReference type="Gene3D" id="1.10.150.170">
    <property type="entry name" value="Putative methyltransferase TM0872, insert domain"/>
    <property type="match status" value="1"/>
</dbReference>
<reference evidence="6 7" key="1">
    <citation type="submission" date="2023-09" db="EMBL/GenBank/DDBJ databases">
        <title>Nesidiocoris tenuis whole genome shotgun sequence.</title>
        <authorList>
            <person name="Shibata T."/>
            <person name="Shimoda M."/>
            <person name="Kobayashi T."/>
            <person name="Uehara T."/>
        </authorList>
    </citation>
    <scope>NUCLEOTIDE SEQUENCE [LARGE SCALE GENOMIC DNA]</scope>
    <source>
        <strain evidence="6 7">Japan</strain>
    </source>
</reference>
<keyword evidence="4" id="KW-0949">S-adenosyl-L-methionine</keyword>
<dbReference type="HAMAP" id="MF_01007">
    <property type="entry name" value="16SrRNA_methyltr_H"/>
    <property type="match status" value="1"/>
</dbReference>
<dbReference type="InterPro" id="IPR002903">
    <property type="entry name" value="RsmH"/>
</dbReference>
<dbReference type="Proteomes" id="UP001307889">
    <property type="component" value="Chromosome 7"/>
</dbReference>
<sequence>MTFGAGGHSRAILEAAPNCRLICLDRDPLAYKLAQDLSKEFPDRVQPFLGRFTELPELLKTIKVRFGEIDGFLYDLGCSSMQFDVDERGFSISKDGPLDMRMDGARFPDAPTAADVIKYADEEDLFKIFRAYGEEKHSKKIARAIVEARYSFKSINTTKDLSALVAEVLMAEYRMDSLQRPAHVATKIFQALRIFVNNELNEINNSIHQAYKYLRVGGRLLVISFHSLEDRIVKNHFSGNSLDNTERQNSSLKFCDYSKTFADSENWKIYDGDWAKLVKNPLTPSDEEIKENPRSRSAKLRAGVKLT</sequence>
<keyword evidence="3" id="KW-0808">Transferase</keyword>
<dbReference type="InterPro" id="IPR029063">
    <property type="entry name" value="SAM-dependent_MTases_sf"/>
</dbReference>
<dbReference type="NCBIfam" id="TIGR00006">
    <property type="entry name" value="16S rRNA (cytosine(1402)-N(4))-methyltransferase RsmH"/>
    <property type="match status" value="1"/>
</dbReference>
<keyword evidence="2 6" id="KW-0489">Methyltransferase</keyword>
<protein>
    <submittedName>
        <fullName evidence="6">MraW methylase family</fullName>
    </submittedName>
</protein>
<gene>
    <name evidence="6" type="ORF">NTJ_09309</name>
</gene>
<evidence type="ECO:0000313" key="7">
    <source>
        <dbReference type="Proteomes" id="UP001307889"/>
    </source>
</evidence>
<dbReference type="SUPFAM" id="SSF53335">
    <property type="entry name" value="S-adenosyl-L-methionine-dependent methyltransferases"/>
    <property type="match status" value="1"/>
</dbReference>
<dbReference type="SUPFAM" id="SSF81799">
    <property type="entry name" value="Putative methyltransferase TM0872, insert domain"/>
    <property type="match status" value="1"/>
</dbReference>
<evidence type="ECO:0000313" key="6">
    <source>
        <dbReference type="EMBL" id="BES96498.1"/>
    </source>
</evidence>
<evidence type="ECO:0000256" key="2">
    <source>
        <dbReference type="ARBA" id="ARBA00022603"/>
    </source>
</evidence>
<dbReference type="EMBL" id="AP028915">
    <property type="protein sequence ID" value="BES96498.1"/>
    <property type="molecule type" value="Genomic_DNA"/>
</dbReference>
<dbReference type="GO" id="GO:0008168">
    <property type="term" value="F:methyltransferase activity"/>
    <property type="evidence" value="ECO:0007669"/>
    <property type="project" value="UniProtKB-KW"/>
</dbReference>
<dbReference type="InterPro" id="IPR023397">
    <property type="entry name" value="SAM-dep_MeTrfase_MraW_recog"/>
</dbReference>
<organism evidence="6 7">
    <name type="scientific">Nesidiocoris tenuis</name>
    <dbReference type="NCBI Taxonomy" id="355587"/>
    <lineage>
        <taxon>Eukaryota</taxon>
        <taxon>Metazoa</taxon>
        <taxon>Ecdysozoa</taxon>
        <taxon>Arthropoda</taxon>
        <taxon>Hexapoda</taxon>
        <taxon>Insecta</taxon>
        <taxon>Pterygota</taxon>
        <taxon>Neoptera</taxon>
        <taxon>Paraneoptera</taxon>
        <taxon>Hemiptera</taxon>
        <taxon>Heteroptera</taxon>
        <taxon>Panheteroptera</taxon>
        <taxon>Cimicomorpha</taxon>
        <taxon>Miridae</taxon>
        <taxon>Dicyphina</taxon>
        <taxon>Nesidiocoris</taxon>
    </lineage>
</organism>
<evidence type="ECO:0000256" key="4">
    <source>
        <dbReference type="ARBA" id="ARBA00022691"/>
    </source>
</evidence>
<keyword evidence="7" id="KW-1185">Reference proteome</keyword>
<dbReference type="GO" id="GO:0032259">
    <property type="term" value="P:methylation"/>
    <property type="evidence" value="ECO:0007669"/>
    <property type="project" value="UniProtKB-KW"/>
</dbReference>
<evidence type="ECO:0000256" key="5">
    <source>
        <dbReference type="SAM" id="MobiDB-lite"/>
    </source>
</evidence>
<evidence type="ECO:0000256" key="3">
    <source>
        <dbReference type="ARBA" id="ARBA00022679"/>
    </source>
</evidence>
<dbReference type="Pfam" id="PF01795">
    <property type="entry name" value="Methyltransf_5"/>
    <property type="match status" value="1"/>
</dbReference>
<name>A0ABN7AWW6_9HEMI</name>
<dbReference type="PIRSF" id="PIRSF004486">
    <property type="entry name" value="MraW"/>
    <property type="match status" value="1"/>
</dbReference>
<dbReference type="PANTHER" id="PTHR11265">
    <property type="entry name" value="S-ADENOSYL-METHYLTRANSFERASE MRAW"/>
    <property type="match status" value="1"/>
</dbReference>
<accession>A0ABN7AWW6</accession>
<dbReference type="Gene3D" id="3.40.50.150">
    <property type="entry name" value="Vaccinia Virus protein VP39"/>
    <property type="match status" value="1"/>
</dbReference>
<feature type="region of interest" description="Disordered" evidence="5">
    <location>
        <begin position="285"/>
        <end position="307"/>
    </location>
</feature>
<proteinExistence type="inferred from homology"/>
<dbReference type="PANTHER" id="PTHR11265:SF0">
    <property type="entry name" value="12S RRNA N4-METHYLCYTIDINE METHYLTRANSFERASE"/>
    <property type="match status" value="1"/>
</dbReference>
<evidence type="ECO:0000256" key="1">
    <source>
        <dbReference type="ARBA" id="ARBA00010396"/>
    </source>
</evidence>
<comment type="similarity">
    <text evidence="1">Belongs to the methyltransferase superfamily. RsmH family.</text>
</comment>